<name>A0A3B1CAC8_9ZZZZ</name>
<keyword evidence="1" id="KW-0175">Coiled coil</keyword>
<organism evidence="2">
    <name type="scientific">hydrothermal vent metagenome</name>
    <dbReference type="NCBI Taxonomy" id="652676"/>
    <lineage>
        <taxon>unclassified sequences</taxon>
        <taxon>metagenomes</taxon>
        <taxon>ecological metagenomes</taxon>
    </lineage>
</organism>
<dbReference type="EMBL" id="UOGC01000112">
    <property type="protein sequence ID" value="VAX20934.1"/>
    <property type="molecule type" value="Genomic_DNA"/>
</dbReference>
<dbReference type="AlphaFoldDB" id="A0A3B1CAC8"/>
<proteinExistence type="predicted"/>
<evidence type="ECO:0000256" key="1">
    <source>
        <dbReference type="SAM" id="Coils"/>
    </source>
</evidence>
<sequence length="254" mass="28654">MGRDNLDEDIRWLEHEESAAYAIDSIKGTIERFRHGMLILKETRARLKKKLDDAINEMENTKKSLKEAGAKIGELSDKIKQISSGYVHVKAKESSTKERYNKLLSGGMPIAGDSSQIDAGNSLDDDFDKRKDEFLRGITGAFAKLDEELKQLRAEEDGMRHKKDALGRTVKTLKLGRAVYFRKIHKLRADIASIQSERRDNKENEEALLREFFNFTERLKVVSGATEVTERRLLQTEAALKNAEIGGIASGKAT</sequence>
<evidence type="ECO:0000313" key="2">
    <source>
        <dbReference type="EMBL" id="VAX20934.1"/>
    </source>
</evidence>
<feature type="coiled-coil region" evidence="1">
    <location>
        <begin position="135"/>
        <end position="204"/>
    </location>
</feature>
<feature type="coiled-coil region" evidence="1">
    <location>
        <begin position="37"/>
        <end position="78"/>
    </location>
</feature>
<gene>
    <name evidence="2" type="ORF">MNBD_NITROSPINAE01-416</name>
</gene>
<reference evidence="2" key="1">
    <citation type="submission" date="2018-06" db="EMBL/GenBank/DDBJ databases">
        <authorList>
            <person name="Zhirakovskaya E."/>
        </authorList>
    </citation>
    <scope>NUCLEOTIDE SEQUENCE</scope>
</reference>
<accession>A0A3B1CAC8</accession>
<protein>
    <submittedName>
        <fullName evidence="2">Uncharacterized protein</fullName>
    </submittedName>
</protein>